<reference evidence="8 9" key="3">
    <citation type="journal article" date="2015" name="Genome Announc.">
        <title>Draft Genome Sequence of the Archiascomycetous Yeast Saitoella complicata.</title>
        <authorList>
            <person name="Yamauchi K."/>
            <person name="Kondo S."/>
            <person name="Hamamoto M."/>
            <person name="Takahashi Y."/>
            <person name="Ogura Y."/>
            <person name="Hayashi T."/>
            <person name="Nishida H."/>
        </authorList>
    </citation>
    <scope>NUCLEOTIDE SEQUENCE [LARGE SCALE GENOMIC DNA]</scope>
    <source>
        <strain evidence="8 9">NRRL Y-17804</strain>
    </source>
</reference>
<name>A0A0E9NQF8_SAICN</name>
<reference evidence="8 9" key="2">
    <citation type="journal article" date="2014" name="J. Gen. Appl. Microbiol.">
        <title>The early diverging ascomycetous budding yeast Saitoella complicata has three histone deacetylases belonging to the Clr6, Hos2, and Rpd3 lineages.</title>
        <authorList>
            <person name="Nishida H."/>
            <person name="Matsumoto T."/>
            <person name="Kondo S."/>
            <person name="Hamamoto M."/>
            <person name="Yoshikawa H."/>
        </authorList>
    </citation>
    <scope>NUCLEOTIDE SEQUENCE [LARGE SCALE GENOMIC DNA]</scope>
    <source>
        <strain evidence="8 9">NRRL Y-17804</strain>
    </source>
</reference>
<evidence type="ECO:0000256" key="7">
    <source>
        <dbReference type="SAM" id="Coils"/>
    </source>
</evidence>
<sequence length="235" mass="26395">MPLIAESYDSLPYADPPLDLTPAQSLIATELGKIPTTAHPLLPPSEPWSPSSPLMQQELDRVARKEPLNAIDLSKYSAPTMPGPNASINEWKSALHQAYIAATALSLRSTDLSLLKSYGQNAWLIHLEQLSSLLLAHERQLETLREEVKAVNVERKRRQVEAKGLIEELEGRWRRLVRGVVEVEVAGVVLEGEVEELRRKKQRFGHHEAWKHGNFQSKRYLGRQGNEMNTTGSKG</sequence>
<protein>
    <recommendedName>
        <fullName evidence="10">Pre-mRNA-splicing factor SPF27</fullName>
    </recommendedName>
</protein>
<comment type="similarity">
    <text evidence="2">Belongs to the SPF27 family.</text>
</comment>
<feature type="coiled-coil region" evidence="7">
    <location>
        <begin position="127"/>
        <end position="161"/>
    </location>
</feature>
<comment type="subcellular location">
    <subcellularLocation>
        <location evidence="1">Nucleus</location>
    </subcellularLocation>
</comment>
<keyword evidence="5" id="KW-0508">mRNA splicing</keyword>
<dbReference type="GO" id="GO:0006397">
    <property type="term" value="P:mRNA processing"/>
    <property type="evidence" value="ECO:0007669"/>
    <property type="project" value="UniProtKB-KW"/>
</dbReference>
<evidence type="ECO:0000256" key="4">
    <source>
        <dbReference type="ARBA" id="ARBA00022728"/>
    </source>
</evidence>
<gene>
    <name evidence="8" type="ORF">G7K_6198-t1</name>
</gene>
<dbReference type="PANTHER" id="PTHR13296">
    <property type="entry name" value="BCAS2 PROTEIN"/>
    <property type="match status" value="1"/>
</dbReference>
<dbReference type="EMBL" id="BACD03000060">
    <property type="protein sequence ID" value="GAO52112.1"/>
    <property type="molecule type" value="Genomic_DNA"/>
</dbReference>
<evidence type="ECO:0000313" key="8">
    <source>
        <dbReference type="EMBL" id="GAO52112.1"/>
    </source>
</evidence>
<evidence type="ECO:0000256" key="1">
    <source>
        <dbReference type="ARBA" id="ARBA00004123"/>
    </source>
</evidence>
<dbReference type="GO" id="GO:0008380">
    <property type="term" value="P:RNA splicing"/>
    <property type="evidence" value="ECO:0007669"/>
    <property type="project" value="UniProtKB-KW"/>
</dbReference>
<keyword evidence="4" id="KW-0747">Spliceosome</keyword>
<proteinExistence type="inferred from homology"/>
<dbReference type="STRING" id="698492.A0A0E9NQF8"/>
<dbReference type="PANTHER" id="PTHR13296:SF0">
    <property type="entry name" value="PRE-MRNA-SPLICING FACTOR SPF27"/>
    <property type="match status" value="1"/>
</dbReference>
<dbReference type="AlphaFoldDB" id="A0A0E9NQF8"/>
<reference evidence="8 9" key="1">
    <citation type="journal article" date="2011" name="J. Gen. Appl. Microbiol.">
        <title>Draft genome sequencing of the enigmatic yeast Saitoella complicata.</title>
        <authorList>
            <person name="Nishida H."/>
            <person name="Hamamoto M."/>
            <person name="Sugiyama J."/>
        </authorList>
    </citation>
    <scope>NUCLEOTIDE SEQUENCE [LARGE SCALE GENOMIC DNA]</scope>
    <source>
        <strain evidence="8 9">NRRL Y-17804</strain>
    </source>
</reference>
<evidence type="ECO:0000313" key="9">
    <source>
        <dbReference type="Proteomes" id="UP000033140"/>
    </source>
</evidence>
<keyword evidence="9" id="KW-1185">Reference proteome</keyword>
<evidence type="ECO:0008006" key="10">
    <source>
        <dbReference type="Google" id="ProtNLM"/>
    </source>
</evidence>
<evidence type="ECO:0000256" key="3">
    <source>
        <dbReference type="ARBA" id="ARBA00022664"/>
    </source>
</evidence>
<dbReference type="GO" id="GO:0071011">
    <property type="term" value="C:precatalytic spliceosome"/>
    <property type="evidence" value="ECO:0007669"/>
    <property type="project" value="TreeGrafter"/>
</dbReference>
<keyword evidence="6" id="KW-0539">Nucleus</keyword>
<dbReference type="GO" id="GO:0000974">
    <property type="term" value="C:Prp19 complex"/>
    <property type="evidence" value="ECO:0007669"/>
    <property type="project" value="TreeGrafter"/>
</dbReference>
<dbReference type="GO" id="GO:0071013">
    <property type="term" value="C:catalytic step 2 spliceosome"/>
    <property type="evidence" value="ECO:0007669"/>
    <property type="project" value="TreeGrafter"/>
</dbReference>
<evidence type="ECO:0000256" key="2">
    <source>
        <dbReference type="ARBA" id="ARBA00010788"/>
    </source>
</evidence>
<dbReference type="OMA" id="SAWQESI"/>
<comment type="caution">
    <text evidence="8">The sequence shown here is derived from an EMBL/GenBank/DDBJ whole genome shotgun (WGS) entry which is preliminary data.</text>
</comment>
<organism evidence="8 9">
    <name type="scientific">Saitoella complicata (strain BCRC 22490 / CBS 7301 / JCM 7358 / NBRC 10748 / NRRL Y-17804)</name>
    <dbReference type="NCBI Taxonomy" id="698492"/>
    <lineage>
        <taxon>Eukaryota</taxon>
        <taxon>Fungi</taxon>
        <taxon>Dikarya</taxon>
        <taxon>Ascomycota</taxon>
        <taxon>Taphrinomycotina</taxon>
        <taxon>Taphrinomycotina incertae sedis</taxon>
        <taxon>Saitoella</taxon>
    </lineage>
</organism>
<evidence type="ECO:0000256" key="5">
    <source>
        <dbReference type="ARBA" id="ARBA00023187"/>
    </source>
</evidence>
<dbReference type="Proteomes" id="UP000033140">
    <property type="component" value="Unassembled WGS sequence"/>
</dbReference>
<accession>A0A0E9NQF8</accession>
<dbReference type="InterPro" id="IPR008409">
    <property type="entry name" value="SPF27"/>
</dbReference>
<keyword evidence="7" id="KW-0175">Coiled coil</keyword>
<keyword evidence="3" id="KW-0507">mRNA processing</keyword>
<evidence type="ECO:0000256" key="6">
    <source>
        <dbReference type="ARBA" id="ARBA00023242"/>
    </source>
</evidence>
<dbReference type="Pfam" id="PF05700">
    <property type="entry name" value="BCAS2"/>
    <property type="match status" value="1"/>
</dbReference>